<gene>
    <name evidence="13" type="ORF">ACFOYW_16735</name>
</gene>
<evidence type="ECO:0000256" key="7">
    <source>
        <dbReference type="ARBA" id="ARBA00022989"/>
    </source>
</evidence>
<protein>
    <submittedName>
        <fullName evidence="13">Cation transporter</fullName>
    </submittedName>
</protein>
<dbReference type="InterPro" id="IPR027469">
    <property type="entry name" value="Cation_efflux_TMD_sf"/>
</dbReference>
<dbReference type="InterPro" id="IPR026765">
    <property type="entry name" value="Tmem163"/>
</dbReference>
<evidence type="ECO:0000256" key="1">
    <source>
        <dbReference type="ARBA" id="ARBA00004146"/>
    </source>
</evidence>
<organism evidence="13 14">
    <name type="scientific">Gryllotalpicola reticulitermitis</name>
    <dbReference type="NCBI Taxonomy" id="1184153"/>
    <lineage>
        <taxon>Bacteria</taxon>
        <taxon>Bacillati</taxon>
        <taxon>Actinomycetota</taxon>
        <taxon>Actinomycetes</taxon>
        <taxon>Micrococcales</taxon>
        <taxon>Microbacteriaceae</taxon>
        <taxon>Gryllotalpicola</taxon>
    </lineage>
</organism>
<evidence type="ECO:0000256" key="11">
    <source>
        <dbReference type="SAM" id="Phobius"/>
    </source>
</evidence>
<evidence type="ECO:0000256" key="2">
    <source>
        <dbReference type="ARBA" id="ARBA00004644"/>
    </source>
</evidence>
<dbReference type="EMBL" id="JBHSCN010000017">
    <property type="protein sequence ID" value="MFC4245017.1"/>
    <property type="molecule type" value="Genomic_DNA"/>
</dbReference>
<evidence type="ECO:0000256" key="9">
    <source>
        <dbReference type="ARBA" id="ARBA00023136"/>
    </source>
</evidence>
<sequence length="313" mass="33983">MSDTLSPERRATLHRRVRFIVFFTITWNVIEAIVALTAGTIASSAALMGFGLDSVIEVASAAAIAWQFTRKDPERWERATVKVIAIAFFALAAYVTVDAVVALTGVHEPEHSAAGIGIAIASLMVMPGLAWFEFSTGRALASRSVQADAKQLLLCVYLSGTVLIGLILNSLLGWAWADSVAALVVAVLAIREGIEAWQGELESPFEVLEDFDGAEDEGSAASGACALPAEERQERQAQWRAFEDEYELDVERSETSLVIHYAKVEDSVTRLRALVDSERDCCAFAQWSVDDSRHDLQLAVTGPAGQLRALNVR</sequence>
<reference evidence="14" key="1">
    <citation type="journal article" date="2019" name="Int. J. Syst. Evol. Microbiol.">
        <title>The Global Catalogue of Microorganisms (GCM) 10K type strain sequencing project: providing services to taxonomists for standard genome sequencing and annotation.</title>
        <authorList>
            <consortium name="The Broad Institute Genomics Platform"/>
            <consortium name="The Broad Institute Genome Sequencing Center for Infectious Disease"/>
            <person name="Wu L."/>
            <person name="Ma J."/>
        </authorList>
    </citation>
    <scope>NUCLEOTIDE SEQUENCE [LARGE SCALE GENOMIC DNA]</scope>
    <source>
        <strain evidence="14">CGMCC 1.10363</strain>
    </source>
</reference>
<evidence type="ECO:0000256" key="10">
    <source>
        <dbReference type="ARBA" id="ARBA00023329"/>
    </source>
</evidence>
<keyword evidence="9 11" id="KW-0472">Membrane</keyword>
<dbReference type="RefSeq" id="WP_390231609.1">
    <property type="nucleotide sequence ID" value="NZ_JBHSCN010000017.1"/>
</dbReference>
<feature type="transmembrane region" description="Helical" evidence="11">
    <location>
        <begin position="81"/>
        <end position="106"/>
    </location>
</feature>
<comment type="caution">
    <text evidence="13">The sequence shown here is derived from an EMBL/GenBank/DDBJ whole genome shotgun (WGS) entry which is preliminary data.</text>
</comment>
<feature type="transmembrane region" description="Helical" evidence="11">
    <location>
        <begin position="47"/>
        <end position="69"/>
    </location>
</feature>
<keyword evidence="8" id="KW-0770">Synapse</keyword>
<feature type="domain" description="Cation efflux protein transmembrane" evidence="12">
    <location>
        <begin position="23"/>
        <end position="193"/>
    </location>
</feature>
<feature type="transmembrane region" description="Helical" evidence="11">
    <location>
        <begin position="20"/>
        <end position="41"/>
    </location>
</feature>
<dbReference type="Pfam" id="PF01545">
    <property type="entry name" value="Cation_efflux"/>
    <property type="match status" value="1"/>
</dbReference>
<dbReference type="Gene3D" id="1.20.1510.10">
    <property type="entry name" value="Cation efflux protein transmembrane domain"/>
    <property type="match status" value="1"/>
</dbReference>
<keyword evidence="10" id="KW-0968">Cytoplasmic vesicle</keyword>
<proteinExistence type="inferred from homology"/>
<dbReference type="InterPro" id="IPR058533">
    <property type="entry name" value="Cation_efflux_TM"/>
</dbReference>
<dbReference type="SUPFAM" id="SSF161111">
    <property type="entry name" value="Cation efflux protein transmembrane domain-like"/>
    <property type="match status" value="1"/>
</dbReference>
<comment type="subcellular location">
    <subcellularLocation>
        <location evidence="2">Cytoplasmic vesicle</location>
        <location evidence="2">Secretory vesicle</location>
        <location evidence="2">Synaptic vesicle membrane</location>
        <topology evidence="2">Multi-pass membrane protein</topology>
    </subcellularLocation>
    <subcellularLocation>
        <location evidence="1">Early endosome membrane</location>
    </subcellularLocation>
</comment>
<evidence type="ECO:0000256" key="4">
    <source>
        <dbReference type="ARBA" id="ARBA00022692"/>
    </source>
</evidence>
<dbReference type="Proteomes" id="UP001595900">
    <property type="component" value="Unassembled WGS sequence"/>
</dbReference>
<feature type="transmembrane region" description="Helical" evidence="11">
    <location>
        <begin position="112"/>
        <end position="132"/>
    </location>
</feature>
<evidence type="ECO:0000256" key="3">
    <source>
        <dbReference type="ARBA" id="ARBA00008731"/>
    </source>
</evidence>
<name>A0ABV8Q9I4_9MICO</name>
<dbReference type="PANTHER" id="PTHR31937">
    <property type="entry name" value="TRANSMEMBRANE PROTEIN 163"/>
    <property type="match status" value="1"/>
</dbReference>
<evidence type="ECO:0000256" key="8">
    <source>
        <dbReference type="ARBA" id="ARBA00023018"/>
    </source>
</evidence>
<comment type="similarity">
    <text evidence="3">Belongs to the TMEM163 family.</text>
</comment>
<keyword evidence="6" id="KW-0862">Zinc</keyword>
<keyword evidence="7 11" id="KW-1133">Transmembrane helix</keyword>
<keyword evidence="14" id="KW-1185">Reference proteome</keyword>
<evidence type="ECO:0000313" key="14">
    <source>
        <dbReference type="Proteomes" id="UP001595900"/>
    </source>
</evidence>
<evidence type="ECO:0000256" key="6">
    <source>
        <dbReference type="ARBA" id="ARBA00022833"/>
    </source>
</evidence>
<evidence type="ECO:0000313" key="13">
    <source>
        <dbReference type="EMBL" id="MFC4245017.1"/>
    </source>
</evidence>
<accession>A0ABV8Q9I4</accession>
<keyword evidence="5" id="KW-0967">Endosome</keyword>
<keyword evidence="4 11" id="KW-0812">Transmembrane</keyword>
<dbReference type="PANTHER" id="PTHR31937:SF2">
    <property type="entry name" value="TRANSMEMBRANE PROTEIN 163"/>
    <property type="match status" value="1"/>
</dbReference>
<feature type="transmembrane region" description="Helical" evidence="11">
    <location>
        <begin position="152"/>
        <end position="168"/>
    </location>
</feature>
<evidence type="ECO:0000259" key="12">
    <source>
        <dbReference type="Pfam" id="PF01545"/>
    </source>
</evidence>
<evidence type="ECO:0000256" key="5">
    <source>
        <dbReference type="ARBA" id="ARBA00022753"/>
    </source>
</evidence>